<dbReference type="SMART" id="SM00490">
    <property type="entry name" value="HELICc"/>
    <property type="match status" value="1"/>
</dbReference>
<dbReference type="GO" id="GO:0005524">
    <property type="term" value="F:ATP binding"/>
    <property type="evidence" value="ECO:0007669"/>
    <property type="project" value="UniProtKB-KW"/>
</dbReference>
<evidence type="ECO:0000313" key="7">
    <source>
        <dbReference type="Proteomes" id="UP000541154"/>
    </source>
</evidence>
<dbReference type="InterPro" id="IPR050628">
    <property type="entry name" value="SNF2_RAD54_helicase_TF"/>
</dbReference>
<dbReference type="Pfam" id="PF00271">
    <property type="entry name" value="Helicase_C"/>
    <property type="match status" value="1"/>
</dbReference>
<protein>
    <recommendedName>
        <fullName evidence="5">Helicase C-terminal domain-containing protein</fullName>
    </recommendedName>
</protein>
<sequence>MGPESGSDDEQVSVDYAAILGENITNTAEDTRGKKDGKIKAPTQKQLMNGLKLGSKEEWKEWIQSNLFAPFWAELWNDWIKNQSADRGPGLRIIQGRMAAGESMGRTRYSARIRNKEGWDEADHLACFVWWVKHENKRSSDGVFFNRNLSDSEMDQIVWALKEWCRHLHTPSYISKPTGGTALFGTSRRSGERKSKRKTEDSVTGESKKQNIDKKRKKAKEISDSELSELSDLSDISDISDLSYEVKGKTVTNKKWEYEILHPKERLKLNRQSETIDMRDPYWQYLIIVRALNRCRRLPQDSAVIDMDQHESAAALESEDVHFTPPENETLEDILRNTPKKKPRPGDELHTDIFDPVKYQQSEDYNDLVIRDELQVSHVMQPTEASLLIIDAKRDWFNNVEYQREKVKLACEKLRIESTKFPRMRGMRRSTTLKFWQPVAIWALVEFKQKAFLKGAMLADAIGLGKTWETIGFLLAIWTEYNDRCAQAQRNEEQYPKGKPTLIVLPPGLVAQWAQEINGMTDIFDIYIYHGDYRVQSSVSTYMIDEKLTRNHILFNGGPESARAVVLTSYGTLNTRNGPAAAKAVFEGKGHRFNAQSPRMPDNWDYDLAGLFGIAVFDEAQTLRNPSSFQSVACHWLKADWNLLLTGMPWFNSILDFKGYMPLLFRDPHAWNSALIHQHNLQRAEDFFKMESGHPLETYLCTNVAVHEMVYGEEISSKQAGERLRRILAVFMIRRSITSSIPFKNGQMIGEDIPGSQKKLVQVAFDKYELFTYKAREKKHKRGLFVRDKYDHKKFHWNSSKLRDLVLLSSWLGFMFLSESLQSTFIPQALKLLDQGRLVDTWITLIEQKSIVGEAVTVKEFYKTAKSRLESAPAARLEFLLRGSPKMRAMLATIRDQVLLFEEKAIVWVMYPAEQVYVAAVLQEAGISYGVFHGGLDSSERYKMTESFTRDDSGYKVLIMLFAANSSGLNLQHKCRNVHFFSPSLSQAVREQAQGRSCRLGQDRIVLVYEYRVEDSFNMYLSNRTQNKAYSSLVIEMTSLSAQGDGDAQSEDCTGDLSRWVIRNGELVRLEEGQAPDPNDIQDYDKIFNKIARALQGEAEEE</sequence>
<accession>A0A8H5ZTV8</accession>
<evidence type="ECO:0000259" key="5">
    <source>
        <dbReference type="PROSITE" id="PS51194"/>
    </source>
</evidence>
<dbReference type="AlphaFoldDB" id="A0A8H5ZTV8"/>
<feature type="domain" description="Helicase C-terminal" evidence="5">
    <location>
        <begin position="893"/>
        <end position="1041"/>
    </location>
</feature>
<organism evidence="6 7">
    <name type="scientific">Petromyces alliaceus</name>
    <name type="common">Aspergillus alliaceus</name>
    <dbReference type="NCBI Taxonomy" id="209559"/>
    <lineage>
        <taxon>Eukaryota</taxon>
        <taxon>Fungi</taxon>
        <taxon>Dikarya</taxon>
        <taxon>Ascomycota</taxon>
        <taxon>Pezizomycotina</taxon>
        <taxon>Eurotiomycetes</taxon>
        <taxon>Eurotiomycetidae</taxon>
        <taxon>Eurotiales</taxon>
        <taxon>Aspergillaceae</taxon>
        <taxon>Aspergillus</taxon>
        <taxon>Aspergillus subgen. Circumdati</taxon>
    </lineage>
</organism>
<dbReference type="InterPro" id="IPR000330">
    <property type="entry name" value="SNF2_N"/>
</dbReference>
<evidence type="ECO:0000256" key="4">
    <source>
        <dbReference type="SAM" id="MobiDB-lite"/>
    </source>
</evidence>
<evidence type="ECO:0000256" key="3">
    <source>
        <dbReference type="ARBA" id="ARBA00022840"/>
    </source>
</evidence>
<dbReference type="Gene3D" id="3.40.50.300">
    <property type="entry name" value="P-loop containing nucleotide triphosphate hydrolases"/>
    <property type="match status" value="1"/>
</dbReference>
<feature type="compositionally biased region" description="Basic and acidic residues" evidence="4">
    <location>
        <begin position="189"/>
        <end position="213"/>
    </location>
</feature>
<dbReference type="PROSITE" id="PS51194">
    <property type="entry name" value="HELICASE_CTER"/>
    <property type="match status" value="1"/>
</dbReference>
<dbReference type="InterPro" id="IPR027417">
    <property type="entry name" value="P-loop_NTPase"/>
</dbReference>
<keyword evidence="1" id="KW-0547">Nucleotide-binding</keyword>
<dbReference type="Gene3D" id="3.40.50.10810">
    <property type="entry name" value="Tandem AAA-ATPase domain"/>
    <property type="match status" value="1"/>
</dbReference>
<evidence type="ECO:0000256" key="2">
    <source>
        <dbReference type="ARBA" id="ARBA00022801"/>
    </source>
</evidence>
<dbReference type="InterPro" id="IPR001650">
    <property type="entry name" value="Helicase_C-like"/>
</dbReference>
<dbReference type="GO" id="GO:0005634">
    <property type="term" value="C:nucleus"/>
    <property type="evidence" value="ECO:0007669"/>
    <property type="project" value="TreeGrafter"/>
</dbReference>
<dbReference type="PANTHER" id="PTHR45626">
    <property type="entry name" value="TRANSCRIPTION TERMINATION FACTOR 2-RELATED"/>
    <property type="match status" value="1"/>
</dbReference>
<dbReference type="InterPro" id="IPR038718">
    <property type="entry name" value="SNF2-like_sf"/>
</dbReference>
<dbReference type="EMBL" id="SPNV01000513">
    <property type="protein sequence ID" value="KAF5855084.1"/>
    <property type="molecule type" value="Genomic_DNA"/>
</dbReference>
<reference evidence="6 7" key="1">
    <citation type="submission" date="2019-04" db="EMBL/GenBank/DDBJ databases">
        <title>Aspergillus burnettii sp. nov., novel species from soil in southeast Queensland.</title>
        <authorList>
            <person name="Gilchrist C.L.M."/>
            <person name="Pitt J.I."/>
            <person name="Lange L."/>
            <person name="Lacey H.J."/>
            <person name="Vuong D."/>
            <person name="Midgley D.J."/>
            <person name="Greenfield P."/>
            <person name="Bradbury M."/>
            <person name="Lacey E."/>
            <person name="Busk P.K."/>
            <person name="Pilgaard B."/>
            <person name="Chooi Y.H."/>
            <person name="Piggott A.M."/>
        </authorList>
    </citation>
    <scope>NUCLEOTIDE SEQUENCE [LARGE SCALE GENOMIC DNA]</scope>
    <source>
        <strain evidence="6 7">FRR 5400</strain>
    </source>
</reference>
<keyword evidence="2" id="KW-0378">Hydrolase</keyword>
<gene>
    <name evidence="6" type="ORF">ETB97_010118</name>
</gene>
<keyword evidence="3" id="KW-0067">ATP-binding</keyword>
<dbReference type="Proteomes" id="UP000541154">
    <property type="component" value="Unassembled WGS sequence"/>
</dbReference>
<comment type="caution">
    <text evidence="6">The sequence shown here is derived from an EMBL/GenBank/DDBJ whole genome shotgun (WGS) entry which is preliminary data.</text>
</comment>
<name>A0A8H5ZTV8_PETAA</name>
<proteinExistence type="predicted"/>
<dbReference type="GO" id="GO:0006281">
    <property type="term" value="P:DNA repair"/>
    <property type="evidence" value="ECO:0007669"/>
    <property type="project" value="TreeGrafter"/>
</dbReference>
<dbReference type="InterPro" id="IPR049730">
    <property type="entry name" value="SNF2/RAD54-like_C"/>
</dbReference>
<feature type="region of interest" description="Disordered" evidence="4">
    <location>
        <begin position="179"/>
        <end position="220"/>
    </location>
</feature>
<dbReference type="GO" id="GO:0016787">
    <property type="term" value="F:hydrolase activity"/>
    <property type="evidence" value="ECO:0007669"/>
    <property type="project" value="UniProtKB-KW"/>
</dbReference>
<dbReference type="SUPFAM" id="SSF52540">
    <property type="entry name" value="P-loop containing nucleoside triphosphate hydrolases"/>
    <property type="match status" value="2"/>
</dbReference>
<dbReference type="Pfam" id="PF00176">
    <property type="entry name" value="SNF2-rel_dom"/>
    <property type="match status" value="1"/>
</dbReference>
<keyword evidence="7" id="KW-1185">Reference proteome</keyword>
<evidence type="ECO:0000313" key="6">
    <source>
        <dbReference type="EMBL" id="KAF5855084.1"/>
    </source>
</evidence>
<dbReference type="GO" id="GO:0008094">
    <property type="term" value="F:ATP-dependent activity, acting on DNA"/>
    <property type="evidence" value="ECO:0007669"/>
    <property type="project" value="TreeGrafter"/>
</dbReference>
<dbReference type="CDD" id="cd18793">
    <property type="entry name" value="SF2_C_SNF"/>
    <property type="match status" value="1"/>
</dbReference>
<evidence type="ECO:0000256" key="1">
    <source>
        <dbReference type="ARBA" id="ARBA00022741"/>
    </source>
</evidence>